<dbReference type="RefSeq" id="WP_069115232.1">
    <property type="nucleotide sequence ID" value="NZ_FNUC01000003.1"/>
</dbReference>
<name>A0A1H5K6S5_9ACTN</name>
<evidence type="ECO:0000313" key="3">
    <source>
        <dbReference type="Proteomes" id="UP000181980"/>
    </source>
</evidence>
<keyword evidence="1" id="KW-0732">Signal</keyword>
<dbReference type="OrthoDB" id="5048759at2"/>
<reference evidence="3" key="1">
    <citation type="submission" date="2016-10" db="EMBL/GenBank/DDBJ databases">
        <authorList>
            <person name="Varghese N."/>
            <person name="Submissions S."/>
        </authorList>
    </citation>
    <scope>NUCLEOTIDE SEQUENCE [LARGE SCALE GENOMIC DNA]</scope>
    <source>
        <strain evidence="3">DSM 45237</strain>
    </source>
</reference>
<gene>
    <name evidence="2" type="ORF">SAMN04488561_1918</name>
</gene>
<evidence type="ECO:0000256" key="1">
    <source>
        <dbReference type="SAM" id="SignalP"/>
    </source>
</evidence>
<dbReference type="SUPFAM" id="SSF50998">
    <property type="entry name" value="Quinoprotein alcohol dehydrogenase-like"/>
    <property type="match status" value="1"/>
</dbReference>
<organism evidence="2 3">
    <name type="scientific">Jiangella alba</name>
    <dbReference type="NCBI Taxonomy" id="561176"/>
    <lineage>
        <taxon>Bacteria</taxon>
        <taxon>Bacillati</taxon>
        <taxon>Actinomycetota</taxon>
        <taxon>Actinomycetes</taxon>
        <taxon>Jiangellales</taxon>
        <taxon>Jiangellaceae</taxon>
        <taxon>Jiangella</taxon>
    </lineage>
</organism>
<feature type="chain" id="PRO_5010205483" description="PQQ-like domain-containing protein" evidence="1">
    <location>
        <begin position="25"/>
        <end position="328"/>
    </location>
</feature>
<keyword evidence="3" id="KW-1185">Reference proteome</keyword>
<evidence type="ECO:0008006" key="4">
    <source>
        <dbReference type="Google" id="ProtNLM"/>
    </source>
</evidence>
<dbReference type="EMBL" id="FNUC01000003">
    <property type="protein sequence ID" value="SEE60360.1"/>
    <property type="molecule type" value="Genomic_DNA"/>
</dbReference>
<dbReference type="InterPro" id="IPR048161">
    <property type="entry name" value="PA2928-like"/>
</dbReference>
<proteinExistence type="predicted"/>
<dbReference type="Proteomes" id="UP000181980">
    <property type="component" value="Unassembled WGS sequence"/>
</dbReference>
<dbReference type="NCBIfam" id="NF041516">
    <property type="entry name" value="PA2928_fam"/>
    <property type="match status" value="1"/>
</dbReference>
<sequence>MRRRVLIVLALVVAALGAGVAALAADGVDGPTRPSLDLAVTTVDGRDVAVVAYRHEAGGTMGGILWMFSREVTVRVTAVDLETGDHLWDRQLSAAYPAIEAGVLAAGAGYAYVTTDDGLVILGLDDGDVVARGDGVDGLGAAYLASRTAYAHDAATDAVVTLTSGGEVMAIPVGATTAGPADPGAAARWRDVLNVDDERDLYGNQPGTTSKSALAADGSSIDLNTWATRTDFFLLDTRAERYGVAAGSGFYVLEALEQPHSSLTVVDPETYEPAHTYRLPGTLRQVVNAPGGRVLILTENDEDTGLLVVVTAAGFTEFMVGDPGMRWF</sequence>
<dbReference type="InterPro" id="IPR011047">
    <property type="entry name" value="Quinoprotein_ADH-like_sf"/>
</dbReference>
<dbReference type="AlphaFoldDB" id="A0A1H5K6S5"/>
<dbReference type="STRING" id="561176.SAMN04488561_1918"/>
<protein>
    <recommendedName>
        <fullName evidence="4">PQQ-like domain-containing protein</fullName>
    </recommendedName>
</protein>
<feature type="signal peptide" evidence="1">
    <location>
        <begin position="1"/>
        <end position="24"/>
    </location>
</feature>
<evidence type="ECO:0000313" key="2">
    <source>
        <dbReference type="EMBL" id="SEE60360.1"/>
    </source>
</evidence>
<accession>A0A1H5K6S5</accession>